<sequence>MKSISKLWDKSLTLFNPVTHFRKYWHRHGTSQKIITVHEMACFIIMLVVSFYSLLGPWLISFPSDLHVVNPQEVVFPFESYNHLLGTDIYGRDLLDVFLLGINKSFLISLVVVLIVALLVMPLAIIMGYYIGKNSFISKLSAPLIMFVPLFYYFVLSALFGPTIFIAGMSVLLHAMILSYYALYRDVVQIMTKSLVKNLMLDGATFKHIVRLVLLPLLMPNIFRILRRTLILVVTELILIGVLQLGINPTSVYWGNVIYQAWVHRDMNPYTLFVVTALVSVILYAAFVSFRVAERLVTERIDLMQHGKRQKRQEQFIAQSTSNL</sequence>
<feature type="transmembrane region" description="Helical" evidence="5">
    <location>
        <begin position="151"/>
        <end position="184"/>
    </location>
</feature>
<dbReference type="AlphaFoldDB" id="A0A3A1YUM6"/>
<name>A0A3A1YUM6_9GAMM</name>
<evidence type="ECO:0000259" key="6">
    <source>
        <dbReference type="PROSITE" id="PS50928"/>
    </source>
</evidence>
<comment type="subcellular location">
    <subcellularLocation>
        <location evidence="1">Cell membrane</location>
        <topology evidence="1">Multi-pass membrane protein</topology>
    </subcellularLocation>
</comment>
<dbReference type="GO" id="GO:0005886">
    <property type="term" value="C:plasma membrane"/>
    <property type="evidence" value="ECO:0007669"/>
    <property type="project" value="UniProtKB-SubCell"/>
</dbReference>
<dbReference type="InterPro" id="IPR035906">
    <property type="entry name" value="MetI-like_sf"/>
</dbReference>
<feature type="transmembrane region" description="Helical" evidence="5">
    <location>
        <begin position="40"/>
        <end position="60"/>
    </location>
</feature>
<evidence type="ECO:0000256" key="4">
    <source>
        <dbReference type="ARBA" id="ARBA00023136"/>
    </source>
</evidence>
<dbReference type="PROSITE" id="PS50928">
    <property type="entry name" value="ABC_TM1"/>
    <property type="match status" value="1"/>
</dbReference>
<evidence type="ECO:0000313" key="8">
    <source>
        <dbReference type="Proteomes" id="UP000265916"/>
    </source>
</evidence>
<dbReference type="Gene3D" id="1.10.3720.10">
    <property type="entry name" value="MetI-like"/>
    <property type="match status" value="1"/>
</dbReference>
<feature type="domain" description="ABC transmembrane type-1" evidence="6">
    <location>
        <begin position="106"/>
        <end position="291"/>
    </location>
</feature>
<evidence type="ECO:0000256" key="5">
    <source>
        <dbReference type="SAM" id="Phobius"/>
    </source>
</evidence>
<feature type="transmembrane region" description="Helical" evidence="5">
    <location>
        <begin position="106"/>
        <end position="131"/>
    </location>
</feature>
<feature type="transmembrane region" description="Helical" evidence="5">
    <location>
        <begin position="230"/>
        <end position="247"/>
    </location>
</feature>
<dbReference type="EMBL" id="NRJG01000018">
    <property type="protein sequence ID" value="RIY40144.1"/>
    <property type="molecule type" value="Genomic_DNA"/>
</dbReference>
<protein>
    <recommendedName>
        <fullName evidence="6">ABC transmembrane type-1 domain-containing protein</fullName>
    </recommendedName>
</protein>
<feature type="transmembrane region" description="Helical" evidence="5">
    <location>
        <begin position="267"/>
        <end position="290"/>
    </location>
</feature>
<evidence type="ECO:0000313" key="7">
    <source>
        <dbReference type="EMBL" id="RIY40144.1"/>
    </source>
</evidence>
<evidence type="ECO:0000256" key="1">
    <source>
        <dbReference type="ARBA" id="ARBA00004651"/>
    </source>
</evidence>
<dbReference type="CDD" id="cd06261">
    <property type="entry name" value="TM_PBP2"/>
    <property type="match status" value="1"/>
</dbReference>
<dbReference type="InterPro" id="IPR000515">
    <property type="entry name" value="MetI-like"/>
</dbReference>
<evidence type="ECO:0000256" key="2">
    <source>
        <dbReference type="ARBA" id="ARBA00022692"/>
    </source>
</evidence>
<keyword evidence="8" id="KW-1185">Reference proteome</keyword>
<keyword evidence="3 5" id="KW-1133">Transmembrane helix</keyword>
<comment type="caution">
    <text evidence="7">The sequence shown here is derived from an EMBL/GenBank/DDBJ whole genome shotgun (WGS) entry which is preliminary data.</text>
</comment>
<proteinExistence type="predicted"/>
<evidence type="ECO:0000256" key="3">
    <source>
        <dbReference type="ARBA" id="ARBA00022989"/>
    </source>
</evidence>
<dbReference type="GO" id="GO:0055085">
    <property type="term" value="P:transmembrane transport"/>
    <property type="evidence" value="ECO:0007669"/>
    <property type="project" value="InterPro"/>
</dbReference>
<keyword evidence="4 5" id="KW-0472">Membrane</keyword>
<dbReference type="PANTHER" id="PTHR43839">
    <property type="entry name" value="OPPC IN A BINDING PROTEIN-DEPENDENT TRANSPORT SYSTEM"/>
    <property type="match status" value="1"/>
</dbReference>
<dbReference type="Proteomes" id="UP000265916">
    <property type="component" value="Unassembled WGS sequence"/>
</dbReference>
<organism evidence="7 8">
    <name type="scientific">Psittacicella hinzii</name>
    <dbReference type="NCBI Taxonomy" id="2028575"/>
    <lineage>
        <taxon>Bacteria</taxon>
        <taxon>Pseudomonadati</taxon>
        <taxon>Pseudomonadota</taxon>
        <taxon>Gammaproteobacteria</taxon>
        <taxon>Pasteurellales</taxon>
        <taxon>Psittacicellaceae</taxon>
        <taxon>Psittacicella</taxon>
    </lineage>
</organism>
<dbReference type="RefSeq" id="WP_119530130.1">
    <property type="nucleotide sequence ID" value="NZ_JBHSSP010000023.1"/>
</dbReference>
<gene>
    <name evidence="7" type="ORF">CKF58_01010</name>
</gene>
<keyword evidence="2 5" id="KW-0812">Transmembrane</keyword>
<dbReference type="SUPFAM" id="SSF161098">
    <property type="entry name" value="MetI-like"/>
    <property type="match status" value="1"/>
</dbReference>
<accession>A0A3A1YUM6</accession>
<dbReference type="OrthoDB" id="5675052at2"/>
<dbReference type="PANTHER" id="PTHR43839:SF3">
    <property type="entry name" value="OLIGOPEPTIDE ABC TRANSPORTER, PERMEASE PROTEIN"/>
    <property type="match status" value="1"/>
</dbReference>
<reference evidence="7 8" key="1">
    <citation type="submission" date="2017-08" db="EMBL/GenBank/DDBJ databases">
        <title>Reclassification of Bisgaard taxon 37 and 44.</title>
        <authorList>
            <person name="Christensen H."/>
        </authorList>
    </citation>
    <scope>NUCLEOTIDE SEQUENCE [LARGE SCALE GENOMIC DNA]</scope>
    <source>
        <strain evidence="7 8">111</strain>
    </source>
</reference>